<sequence>MELLSSNLALTLAFILLAVASSVHAQDSPRDFLNGHNAARAEVGVQPLTWDDQVANYAQSYADQRAADCNLAHSNGPYGENIAMATGDLSAVDAVKMWVDEKSHYDPSSNSCVGGECLHYTQVVWSGSTSLGCAKVRCNGGGTFVTCNYDPRGNYVGQRPF</sequence>
<evidence type="ECO:0000313" key="8">
    <source>
        <dbReference type="Proteomes" id="UP000594263"/>
    </source>
</evidence>
<evidence type="ECO:0000256" key="3">
    <source>
        <dbReference type="ARBA" id="ARBA00022821"/>
    </source>
</evidence>
<evidence type="ECO:0000259" key="6">
    <source>
        <dbReference type="SMART" id="SM00198"/>
    </source>
</evidence>
<evidence type="ECO:0000256" key="1">
    <source>
        <dbReference type="ARBA" id="ARBA00009923"/>
    </source>
</evidence>
<dbReference type="EnsemblPlants" id="Kaladp0006s0043.1.v1.1">
    <property type="protein sequence ID" value="Kaladp0006s0043.1.v1.1.CDS.1"/>
    <property type="gene ID" value="Kaladp0006s0043.v1.1"/>
</dbReference>
<dbReference type="AlphaFoldDB" id="A0A7N0RAV3"/>
<dbReference type="InterPro" id="IPR014044">
    <property type="entry name" value="CAP_dom"/>
</dbReference>
<dbReference type="GO" id="GO:0098542">
    <property type="term" value="P:defense response to other organism"/>
    <property type="evidence" value="ECO:0007669"/>
    <property type="project" value="UniProtKB-ARBA"/>
</dbReference>
<feature type="chain" id="PRO_5029884115" description="SCP domain-containing protein" evidence="5">
    <location>
        <begin position="26"/>
        <end position="161"/>
    </location>
</feature>
<keyword evidence="2 5" id="KW-0732">Signal</keyword>
<dbReference type="InterPro" id="IPR001283">
    <property type="entry name" value="CRISP-related"/>
</dbReference>
<dbReference type="FunFam" id="3.40.33.10:FF:000006">
    <property type="entry name" value="Putative pathogenesis-related protein 1"/>
    <property type="match status" value="1"/>
</dbReference>
<feature type="domain" description="SCP" evidence="6">
    <location>
        <begin position="27"/>
        <end position="157"/>
    </location>
</feature>
<dbReference type="SUPFAM" id="SSF55797">
    <property type="entry name" value="PR-1-like"/>
    <property type="match status" value="1"/>
</dbReference>
<dbReference type="SMART" id="SM00198">
    <property type="entry name" value="SCP"/>
    <property type="match status" value="1"/>
</dbReference>
<dbReference type="InterPro" id="IPR018244">
    <property type="entry name" value="Allrgn_V5/Tpx1_CS"/>
</dbReference>
<proteinExistence type="inferred from homology"/>
<dbReference type="InterPro" id="IPR035940">
    <property type="entry name" value="CAP_sf"/>
</dbReference>
<dbReference type="GO" id="GO:0005576">
    <property type="term" value="C:extracellular region"/>
    <property type="evidence" value="ECO:0007669"/>
    <property type="project" value="InterPro"/>
</dbReference>
<dbReference type="Gramene" id="Kaladp0006s0043.1.v1.1">
    <property type="protein sequence ID" value="Kaladp0006s0043.1.v1.1.CDS.1"/>
    <property type="gene ID" value="Kaladp0006s0043.v1.1"/>
</dbReference>
<dbReference type="OMA" id="NERAADC"/>
<evidence type="ECO:0000256" key="4">
    <source>
        <dbReference type="ARBA" id="ARBA00023157"/>
    </source>
</evidence>
<accession>A0A7N0RAV3</accession>
<reference evidence="7" key="1">
    <citation type="submission" date="2021-01" db="UniProtKB">
        <authorList>
            <consortium name="EnsemblPlants"/>
        </authorList>
    </citation>
    <scope>IDENTIFICATION</scope>
</reference>
<dbReference type="Proteomes" id="UP000594263">
    <property type="component" value="Unplaced"/>
</dbReference>
<dbReference type="PANTHER" id="PTHR10334">
    <property type="entry name" value="CYSTEINE-RICH SECRETORY PROTEIN-RELATED"/>
    <property type="match status" value="1"/>
</dbReference>
<evidence type="ECO:0000256" key="2">
    <source>
        <dbReference type="ARBA" id="ARBA00022729"/>
    </source>
</evidence>
<protein>
    <recommendedName>
        <fullName evidence="6">SCP domain-containing protein</fullName>
    </recommendedName>
</protein>
<dbReference type="CDD" id="cd05381">
    <property type="entry name" value="CAP_PR-1"/>
    <property type="match status" value="1"/>
</dbReference>
<organism evidence="7 8">
    <name type="scientific">Kalanchoe fedtschenkoi</name>
    <name type="common">Lavender scallops</name>
    <name type="synonym">South American air plant</name>
    <dbReference type="NCBI Taxonomy" id="63787"/>
    <lineage>
        <taxon>Eukaryota</taxon>
        <taxon>Viridiplantae</taxon>
        <taxon>Streptophyta</taxon>
        <taxon>Embryophyta</taxon>
        <taxon>Tracheophyta</taxon>
        <taxon>Spermatophyta</taxon>
        <taxon>Magnoliopsida</taxon>
        <taxon>eudicotyledons</taxon>
        <taxon>Gunneridae</taxon>
        <taxon>Pentapetalae</taxon>
        <taxon>Saxifragales</taxon>
        <taxon>Crassulaceae</taxon>
        <taxon>Kalanchoe</taxon>
    </lineage>
</organism>
<feature type="signal peptide" evidence="5">
    <location>
        <begin position="1"/>
        <end position="25"/>
    </location>
</feature>
<comment type="similarity">
    <text evidence="1">Belongs to the CRISP family.</text>
</comment>
<evidence type="ECO:0000313" key="7">
    <source>
        <dbReference type="EnsemblPlants" id="Kaladp0006s0043.1.v1.1.CDS.1"/>
    </source>
</evidence>
<dbReference type="Gene3D" id="3.40.33.10">
    <property type="entry name" value="CAP"/>
    <property type="match status" value="1"/>
</dbReference>
<dbReference type="Pfam" id="PF00188">
    <property type="entry name" value="CAP"/>
    <property type="match status" value="1"/>
</dbReference>
<keyword evidence="3" id="KW-0611">Plant defense</keyword>
<keyword evidence="8" id="KW-1185">Reference proteome</keyword>
<dbReference type="PRINTS" id="PR00837">
    <property type="entry name" value="V5TPXLIKE"/>
</dbReference>
<dbReference type="PROSITE" id="PS01010">
    <property type="entry name" value="CRISP_2"/>
    <property type="match status" value="1"/>
</dbReference>
<keyword evidence="4" id="KW-1015">Disulfide bond</keyword>
<evidence type="ECO:0000256" key="5">
    <source>
        <dbReference type="SAM" id="SignalP"/>
    </source>
</evidence>
<name>A0A7N0RAV3_KALFE</name>